<accession>A0A7K1U4G9</accession>
<dbReference type="Proteomes" id="UP000461730">
    <property type="component" value="Unassembled WGS sequence"/>
</dbReference>
<sequence length="404" mass="46492">MMKQKFTIGYKLYLAFIFCLPFISLGLPVGKFKFSIPDFLILLSFLSAFEKGEVLITTQFKRVANIILFFLFAVSLSVYKVSDISRYFMGLLPLLNGVLIVFLTFNYYYLYKENFLYYTKLAFMLALVICFLPAYPVFLGIKIDFFIKGYRYAYVMENPNQCMAYIFCGIVCVGILELIHLKKFSSLFFYLILFSIIPMLATGSRTGLFSFMIFLSFFFLINFRKTGVVFIAGGALGLIVLAFANLSKPNLNNNFFLNRGLSIFSFFETSKGDITQAGATGESIKLGLEAFEDNPFIGVGLGNFVGNYFVYEVHNTFVSILAETGIIGFSSYLLLLAVILVCIVRVDIPIKFKIFLYIAFALFLMMNIPHLLLRQRWTWVLFSFFYLLMFYQKKIKHVRNIWIN</sequence>
<keyword evidence="8" id="KW-1185">Reference proteome</keyword>
<evidence type="ECO:0000256" key="5">
    <source>
        <dbReference type="SAM" id="Phobius"/>
    </source>
</evidence>
<keyword evidence="2 5" id="KW-0812">Transmembrane</keyword>
<dbReference type="PANTHER" id="PTHR37422">
    <property type="entry name" value="TEICHURONIC ACID BIOSYNTHESIS PROTEIN TUAE"/>
    <property type="match status" value="1"/>
</dbReference>
<reference evidence="7 8" key="1">
    <citation type="submission" date="2019-12" db="EMBL/GenBank/DDBJ databases">
        <title>Chitinophaga sp. strain ysch24 (GDMCC 1.1355), whole genome shotgun sequence.</title>
        <authorList>
            <person name="Zhang X."/>
        </authorList>
    </citation>
    <scope>NUCLEOTIDE SEQUENCE [LARGE SCALE GENOMIC DNA]</scope>
    <source>
        <strain evidence="8">ysch24</strain>
    </source>
</reference>
<evidence type="ECO:0000256" key="2">
    <source>
        <dbReference type="ARBA" id="ARBA00022692"/>
    </source>
</evidence>
<keyword evidence="4 5" id="KW-0472">Membrane</keyword>
<feature type="transmembrane region" description="Helical" evidence="5">
    <location>
        <begin position="88"/>
        <end position="109"/>
    </location>
</feature>
<dbReference type="AlphaFoldDB" id="A0A7K1U4G9"/>
<feature type="transmembrane region" description="Helical" evidence="5">
    <location>
        <begin position="227"/>
        <end position="246"/>
    </location>
</feature>
<feature type="transmembrane region" description="Helical" evidence="5">
    <location>
        <begin position="121"/>
        <end position="141"/>
    </location>
</feature>
<gene>
    <name evidence="7" type="ORF">GO493_11485</name>
</gene>
<evidence type="ECO:0000313" key="7">
    <source>
        <dbReference type="EMBL" id="MVT08885.1"/>
    </source>
</evidence>
<proteinExistence type="predicted"/>
<name>A0A7K1U4G9_9BACT</name>
<feature type="transmembrane region" description="Helical" evidence="5">
    <location>
        <begin position="377"/>
        <end position="392"/>
    </location>
</feature>
<dbReference type="InterPro" id="IPR051533">
    <property type="entry name" value="WaaL-like"/>
</dbReference>
<comment type="subcellular location">
    <subcellularLocation>
        <location evidence="1">Membrane</location>
        <topology evidence="1">Multi-pass membrane protein</topology>
    </subcellularLocation>
</comment>
<feature type="transmembrane region" description="Helical" evidence="5">
    <location>
        <begin position="63"/>
        <end position="81"/>
    </location>
</feature>
<feature type="domain" description="O-antigen ligase-related" evidence="6">
    <location>
        <begin position="192"/>
        <end position="332"/>
    </location>
</feature>
<keyword evidence="3 5" id="KW-1133">Transmembrane helix</keyword>
<evidence type="ECO:0000256" key="3">
    <source>
        <dbReference type="ARBA" id="ARBA00022989"/>
    </source>
</evidence>
<feature type="transmembrane region" description="Helical" evidence="5">
    <location>
        <begin position="12"/>
        <end position="30"/>
    </location>
</feature>
<feature type="transmembrane region" description="Helical" evidence="5">
    <location>
        <begin position="354"/>
        <end position="371"/>
    </location>
</feature>
<dbReference type="PANTHER" id="PTHR37422:SF13">
    <property type="entry name" value="LIPOPOLYSACCHARIDE BIOSYNTHESIS PROTEIN PA4999-RELATED"/>
    <property type="match status" value="1"/>
</dbReference>
<dbReference type="GO" id="GO:0016020">
    <property type="term" value="C:membrane"/>
    <property type="evidence" value="ECO:0007669"/>
    <property type="project" value="UniProtKB-SubCell"/>
</dbReference>
<evidence type="ECO:0000313" key="8">
    <source>
        <dbReference type="Proteomes" id="UP000461730"/>
    </source>
</evidence>
<feature type="transmembrane region" description="Helical" evidence="5">
    <location>
        <begin position="187"/>
        <end position="220"/>
    </location>
</feature>
<evidence type="ECO:0000256" key="1">
    <source>
        <dbReference type="ARBA" id="ARBA00004141"/>
    </source>
</evidence>
<feature type="transmembrane region" description="Helical" evidence="5">
    <location>
        <begin position="317"/>
        <end position="342"/>
    </location>
</feature>
<protein>
    <recommendedName>
        <fullName evidence="6">O-antigen ligase-related domain-containing protein</fullName>
    </recommendedName>
</protein>
<feature type="transmembrane region" description="Helical" evidence="5">
    <location>
        <begin position="162"/>
        <end position="181"/>
    </location>
</feature>
<evidence type="ECO:0000256" key="4">
    <source>
        <dbReference type="ARBA" id="ARBA00023136"/>
    </source>
</evidence>
<dbReference type="EMBL" id="WRXN01000004">
    <property type="protein sequence ID" value="MVT08885.1"/>
    <property type="molecule type" value="Genomic_DNA"/>
</dbReference>
<organism evidence="7 8">
    <name type="scientific">Chitinophaga tropicalis</name>
    <dbReference type="NCBI Taxonomy" id="2683588"/>
    <lineage>
        <taxon>Bacteria</taxon>
        <taxon>Pseudomonadati</taxon>
        <taxon>Bacteroidota</taxon>
        <taxon>Chitinophagia</taxon>
        <taxon>Chitinophagales</taxon>
        <taxon>Chitinophagaceae</taxon>
        <taxon>Chitinophaga</taxon>
    </lineage>
</organism>
<evidence type="ECO:0000259" key="6">
    <source>
        <dbReference type="Pfam" id="PF04932"/>
    </source>
</evidence>
<dbReference type="Pfam" id="PF04932">
    <property type="entry name" value="Wzy_C"/>
    <property type="match status" value="1"/>
</dbReference>
<comment type="caution">
    <text evidence="7">The sequence shown here is derived from an EMBL/GenBank/DDBJ whole genome shotgun (WGS) entry which is preliminary data.</text>
</comment>
<dbReference type="InterPro" id="IPR007016">
    <property type="entry name" value="O-antigen_ligase-rel_domated"/>
</dbReference>